<evidence type="ECO:0000259" key="1">
    <source>
        <dbReference type="Pfam" id="PF19273"/>
    </source>
</evidence>
<feature type="domain" description="Exportin-5 C-terminal" evidence="1">
    <location>
        <begin position="160"/>
        <end position="490"/>
    </location>
</feature>
<dbReference type="EMBL" id="PSQE01000001">
    <property type="protein sequence ID" value="RHN79726.1"/>
    <property type="molecule type" value="Genomic_DNA"/>
</dbReference>
<dbReference type="Gramene" id="rna3558">
    <property type="protein sequence ID" value="RHN79726.1"/>
    <property type="gene ID" value="gene3558"/>
</dbReference>
<accession>A0A396JN57</accession>
<dbReference type="InterPro" id="IPR011989">
    <property type="entry name" value="ARM-like"/>
</dbReference>
<organism evidence="2">
    <name type="scientific">Medicago truncatula</name>
    <name type="common">Barrel medic</name>
    <name type="synonym">Medicago tribuloides</name>
    <dbReference type="NCBI Taxonomy" id="3880"/>
    <lineage>
        <taxon>Eukaryota</taxon>
        <taxon>Viridiplantae</taxon>
        <taxon>Streptophyta</taxon>
        <taxon>Embryophyta</taxon>
        <taxon>Tracheophyta</taxon>
        <taxon>Spermatophyta</taxon>
        <taxon>Magnoliopsida</taxon>
        <taxon>eudicotyledons</taxon>
        <taxon>Gunneridae</taxon>
        <taxon>Pentapetalae</taxon>
        <taxon>rosids</taxon>
        <taxon>fabids</taxon>
        <taxon>Fabales</taxon>
        <taxon>Fabaceae</taxon>
        <taxon>Papilionoideae</taxon>
        <taxon>50 kb inversion clade</taxon>
        <taxon>NPAAA clade</taxon>
        <taxon>Hologalegina</taxon>
        <taxon>IRL clade</taxon>
        <taxon>Trifolieae</taxon>
        <taxon>Medicago</taxon>
    </lineage>
</organism>
<dbReference type="PANTHER" id="PTHR11223">
    <property type="entry name" value="EXPORTIN 1/5"/>
    <property type="match status" value="1"/>
</dbReference>
<dbReference type="InterPro" id="IPR016024">
    <property type="entry name" value="ARM-type_fold"/>
</dbReference>
<name>A0A396JN57_MEDTR</name>
<comment type="caution">
    <text evidence="2">The sequence shown here is derived from an EMBL/GenBank/DDBJ whole genome shotgun (WGS) entry which is preliminary data.</text>
</comment>
<dbReference type="GO" id="GO:0005049">
    <property type="term" value="F:nuclear export signal receptor activity"/>
    <property type="evidence" value="ECO:0007669"/>
    <property type="project" value="InterPro"/>
</dbReference>
<dbReference type="InterPro" id="IPR045478">
    <property type="entry name" value="Exportin-5_C"/>
</dbReference>
<dbReference type="InterPro" id="IPR045065">
    <property type="entry name" value="XPO1/5"/>
</dbReference>
<sequence>MVQLLEKHCTAALSEASRKQIDVAKLHAAAVTATLNAVIAYAEWAPLTDLAKSGIINLYVSYVVYLSSSVKYSCYIITLVFCSFRPCFLWTPNSCGFLLSAPEFRLHASEFFKLVSSRKRSVDASASEIDQVMRDIFQILMNISREFLHKSGSGLGSMDESEYDFSECICESMVSLGSFNLQSIAGDSAVFSLYLEQMLGFFKNYKFAIHFQSLQFWLVLMRDLTPKPRSSTHSACDSPSVSCSGSENAKKKDTFFTFSKENTSLLSDDFCSAMLDTSFLHILKREKTLPGTALSLVAPELWSDDFEDKGQFIQYRYSLLELIRFVASYKPLIAAAKVSEKIDTIIKSFLLSPSPSQDLAAIESMPLALENVVNAVFGGSNDMAEENAEVQLELCRTFEGLLQQFISLKWTEPALVEVLVHYLDAMCLFLKYSPDAAGSVINKLFELLTSLPLEIKETSTSSARHARLHICSSFIRIAKATDKSILPHLKVHLFKHPLLNDHS</sequence>
<gene>
    <name evidence="2" type="ORF">MtrunA17_Chr1g0180471</name>
</gene>
<evidence type="ECO:0000313" key="2">
    <source>
        <dbReference type="EMBL" id="RHN79726.1"/>
    </source>
</evidence>
<dbReference type="PANTHER" id="PTHR11223:SF3">
    <property type="entry name" value="EXPORTIN-5"/>
    <property type="match status" value="1"/>
</dbReference>
<dbReference type="Pfam" id="PF19273">
    <property type="entry name" value="Exportin-5"/>
    <property type="match status" value="1"/>
</dbReference>
<protein>
    <recommendedName>
        <fullName evidence="1">Exportin-5 C-terminal domain-containing protein</fullName>
    </recommendedName>
</protein>
<proteinExistence type="predicted"/>
<dbReference type="Proteomes" id="UP000265566">
    <property type="component" value="Chromosome 1"/>
</dbReference>
<dbReference type="Gene3D" id="1.25.10.10">
    <property type="entry name" value="Leucine-rich Repeat Variant"/>
    <property type="match status" value="1"/>
</dbReference>
<reference evidence="2" key="1">
    <citation type="journal article" date="2018" name="Nat. Plants">
        <title>Whole-genome landscape of Medicago truncatula symbiotic genes.</title>
        <authorList>
            <person name="Pecrix Y."/>
            <person name="Gamas P."/>
            <person name="Carrere S."/>
        </authorList>
    </citation>
    <scope>NUCLEOTIDE SEQUENCE</scope>
    <source>
        <tissue evidence="2">Leaves</tissue>
    </source>
</reference>
<dbReference type="GO" id="GO:0006611">
    <property type="term" value="P:protein export from nucleus"/>
    <property type="evidence" value="ECO:0007669"/>
    <property type="project" value="InterPro"/>
</dbReference>
<dbReference type="AlphaFoldDB" id="A0A396JN57"/>
<dbReference type="SUPFAM" id="SSF48371">
    <property type="entry name" value="ARM repeat"/>
    <property type="match status" value="1"/>
</dbReference>